<reference evidence="1 2" key="1">
    <citation type="submission" date="2017-07" db="EMBL/GenBank/DDBJ databases">
        <authorList>
            <person name="Talla V."/>
            <person name="Backstrom N."/>
        </authorList>
    </citation>
    <scope>NUCLEOTIDE SEQUENCE [LARGE SCALE GENOMIC DNA]</scope>
</reference>
<dbReference type="AlphaFoldDB" id="A0A5E4QI69"/>
<dbReference type="GO" id="GO:0070274">
    <property type="term" value="C:RES complex"/>
    <property type="evidence" value="ECO:0007669"/>
    <property type="project" value="TreeGrafter"/>
</dbReference>
<evidence type="ECO:0000313" key="2">
    <source>
        <dbReference type="Proteomes" id="UP000324832"/>
    </source>
</evidence>
<dbReference type="GO" id="GO:0000398">
    <property type="term" value="P:mRNA splicing, via spliceosome"/>
    <property type="evidence" value="ECO:0007669"/>
    <property type="project" value="TreeGrafter"/>
</dbReference>
<dbReference type="GO" id="GO:0005684">
    <property type="term" value="C:U2-type spliceosomal complex"/>
    <property type="evidence" value="ECO:0007669"/>
    <property type="project" value="TreeGrafter"/>
</dbReference>
<keyword evidence="2" id="KW-1185">Reference proteome</keyword>
<dbReference type="Proteomes" id="UP000324832">
    <property type="component" value="Unassembled WGS sequence"/>
</dbReference>
<sequence>MAAKVDQKAYLLKYLNGPPVKKKKKKKVVKGKGFKIIDDDIDLSKLQTLEVDELDVYGEGEDAPQVVGIIDERPDD</sequence>
<evidence type="ECO:0000313" key="1">
    <source>
        <dbReference type="EMBL" id="VVC96768.1"/>
    </source>
</evidence>
<name>A0A5E4QI69_9NEOP</name>
<protein>
    <submittedName>
        <fullName evidence="1">Uncharacterized protein</fullName>
    </submittedName>
</protein>
<dbReference type="InterPro" id="IPR051112">
    <property type="entry name" value="CWC26_splicing_factor"/>
</dbReference>
<dbReference type="GO" id="GO:0003723">
    <property type="term" value="F:RNA binding"/>
    <property type="evidence" value="ECO:0007669"/>
    <property type="project" value="TreeGrafter"/>
</dbReference>
<dbReference type="PANTHER" id="PTHR31809">
    <property type="entry name" value="BUD13 HOMOLOG"/>
    <property type="match status" value="1"/>
</dbReference>
<proteinExistence type="predicted"/>
<dbReference type="PANTHER" id="PTHR31809:SF0">
    <property type="entry name" value="BUD13 HOMOLOG"/>
    <property type="match status" value="1"/>
</dbReference>
<organism evidence="1 2">
    <name type="scientific">Leptidea sinapis</name>
    <dbReference type="NCBI Taxonomy" id="189913"/>
    <lineage>
        <taxon>Eukaryota</taxon>
        <taxon>Metazoa</taxon>
        <taxon>Ecdysozoa</taxon>
        <taxon>Arthropoda</taxon>
        <taxon>Hexapoda</taxon>
        <taxon>Insecta</taxon>
        <taxon>Pterygota</taxon>
        <taxon>Neoptera</taxon>
        <taxon>Endopterygota</taxon>
        <taxon>Lepidoptera</taxon>
        <taxon>Glossata</taxon>
        <taxon>Ditrysia</taxon>
        <taxon>Papilionoidea</taxon>
        <taxon>Pieridae</taxon>
        <taxon>Dismorphiinae</taxon>
        <taxon>Leptidea</taxon>
    </lineage>
</organism>
<gene>
    <name evidence="1" type="ORF">LSINAPIS_LOCUS8194</name>
</gene>
<accession>A0A5E4QI69</accession>
<dbReference type="EMBL" id="FZQP02002890">
    <property type="protein sequence ID" value="VVC96768.1"/>
    <property type="molecule type" value="Genomic_DNA"/>
</dbReference>